<accession>A0A5M6IN57</accession>
<dbReference type="AlphaFoldDB" id="A0A5M6IN57"/>
<dbReference type="RefSeq" id="WP_150043343.1">
    <property type="nucleotide sequence ID" value="NZ_OW485608.1"/>
</dbReference>
<organism evidence="1 2">
    <name type="scientific">Rhodovastum atsumiense</name>
    <dbReference type="NCBI Taxonomy" id="504468"/>
    <lineage>
        <taxon>Bacteria</taxon>
        <taxon>Pseudomonadati</taxon>
        <taxon>Pseudomonadota</taxon>
        <taxon>Alphaproteobacteria</taxon>
        <taxon>Acetobacterales</taxon>
        <taxon>Acetobacteraceae</taxon>
        <taxon>Rhodovastum</taxon>
    </lineage>
</organism>
<dbReference type="Proteomes" id="UP000325255">
    <property type="component" value="Unassembled WGS sequence"/>
</dbReference>
<proteinExistence type="predicted"/>
<comment type="caution">
    <text evidence="1">The sequence shown here is derived from an EMBL/GenBank/DDBJ whole genome shotgun (WGS) entry which is preliminary data.</text>
</comment>
<protein>
    <submittedName>
        <fullName evidence="1">Uncharacterized protein</fullName>
    </submittedName>
</protein>
<name>A0A5M6IN57_9PROT</name>
<reference evidence="1 2" key="1">
    <citation type="submission" date="2019-09" db="EMBL/GenBank/DDBJ databases">
        <title>Genome sequence of Rhodovastum atsumiense, a diverse member of the Acetobacteraceae family of non-sulfur purple photosynthetic bacteria.</title>
        <authorList>
            <person name="Meyer T."/>
            <person name="Kyndt J."/>
        </authorList>
    </citation>
    <scope>NUCLEOTIDE SEQUENCE [LARGE SCALE GENOMIC DNA]</scope>
    <source>
        <strain evidence="1 2">DSM 21279</strain>
    </source>
</reference>
<dbReference type="OrthoDB" id="7265155at2"/>
<gene>
    <name evidence="1" type="ORF">F1189_23315</name>
</gene>
<dbReference type="EMBL" id="VWPK01000046">
    <property type="protein sequence ID" value="KAA5609692.1"/>
    <property type="molecule type" value="Genomic_DNA"/>
</dbReference>
<evidence type="ECO:0000313" key="1">
    <source>
        <dbReference type="EMBL" id="KAA5609692.1"/>
    </source>
</evidence>
<evidence type="ECO:0000313" key="2">
    <source>
        <dbReference type="Proteomes" id="UP000325255"/>
    </source>
</evidence>
<keyword evidence="2" id="KW-1185">Reference proteome</keyword>
<sequence>MAFAIRNLSVLAYACGHTQWHFKSPAPLAEAMTQGHFNAASDMMAMGDVVFVSAPDGGAMLYVTSTAAGVVSVQPMVATPALQQMAKAA</sequence>